<sequence>MLHPKVFQEFQPIGGVAARPSSGRAPDAVGASAKQVVTAAPRDTISLARRDRVDVIVAPHSQRPGTGCGPDRPGVSPK</sequence>
<dbReference type="Proteomes" id="UP001500979">
    <property type="component" value="Unassembled WGS sequence"/>
</dbReference>
<gene>
    <name evidence="1" type="ORF">GCM10010470_36550</name>
</gene>
<organism evidence="1 2">
    <name type="scientific">Saccharopolyspora taberi</name>
    <dbReference type="NCBI Taxonomy" id="60895"/>
    <lineage>
        <taxon>Bacteria</taxon>
        <taxon>Bacillati</taxon>
        <taxon>Actinomycetota</taxon>
        <taxon>Actinomycetes</taxon>
        <taxon>Pseudonocardiales</taxon>
        <taxon>Pseudonocardiaceae</taxon>
        <taxon>Saccharopolyspora</taxon>
    </lineage>
</organism>
<reference evidence="1 2" key="1">
    <citation type="journal article" date="2019" name="Int. J. Syst. Evol. Microbiol.">
        <title>The Global Catalogue of Microorganisms (GCM) 10K type strain sequencing project: providing services to taxonomists for standard genome sequencing and annotation.</title>
        <authorList>
            <consortium name="The Broad Institute Genomics Platform"/>
            <consortium name="The Broad Institute Genome Sequencing Center for Infectious Disease"/>
            <person name="Wu L."/>
            <person name="Ma J."/>
        </authorList>
    </citation>
    <scope>NUCLEOTIDE SEQUENCE [LARGE SCALE GENOMIC DNA]</scope>
    <source>
        <strain evidence="1 2">JCM 9383</strain>
    </source>
</reference>
<keyword evidence="2" id="KW-1185">Reference proteome</keyword>
<dbReference type="EMBL" id="BAAAUX010000014">
    <property type="protein sequence ID" value="GAA2798059.1"/>
    <property type="molecule type" value="Genomic_DNA"/>
</dbReference>
<evidence type="ECO:0000313" key="1">
    <source>
        <dbReference type="EMBL" id="GAA2798059.1"/>
    </source>
</evidence>
<name>A0ABN3VET6_9PSEU</name>
<protein>
    <submittedName>
        <fullName evidence="1">Uncharacterized protein</fullName>
    </submittedName>
</protein>
<accession>A0ABN3VET6</accession>
<evidence type="ECO:0000313" key="2">
    <source>
        <dbReference type="Proteomes" id="UP001500979"/>
    </source>
</evidence>
<comment type="caution">
    <text evidence="1">The sequence shown here is derived from an EMBL/GenBank/DDBJ whole genome shotgun (WGS) entry which is preliminary data.</text>
</comment>
<proteinExistence type="predicted"/>